<dbReference type="EMBL" id="JBHGVX010000002">
    <property type="protein sequence ID" value="KAL1798117.1"/>
    <property type="molecule type" value="Genomic_DNA"/>
</dbReference>
<protein>
    <submittedName>
        <fullName evidence="1">Uncharacterized protein</fullName>
    </submittedName>
</protein>
<evidence type="ECO:0000313" key="2">
    <source>
        <dbReference type="Proteomes" id="UP001578633"/>
    </source>
</evidence>
<keyword evidence="2" id="KW-1185">Reference proteome</keyword>
<reference evidence="1 2" key="1">
    <citation type="submission" date="2024-09" db="EMBL/GenBank/DDBJ databases">
        <title>T2T genomes of carrot and Alternaria dauci and their utility for understanding host-pathogen interaction during carrot leaf blight disease.</title>
        <authorList>
            <person name="Liu W."/>
            <person name="Xu S."/>
            <person name="Ou C."/>
            <person name="Liu X."/>
            <person name="Zhuang F."/>
            <person name="Deng X.W."/>
        </authorList>
    </citation>
    <scope>NUCLEOTIDE SEQUENCE [LARGE SCALE GENOMIC DNA]</scope>
    <source>
        <strain evidence="1 2">A2016</strain>
    </source>
</reference>
<dbReference type="GeneID" id="96082476"/>
<evidence type="ECO:0000313" key="1">
    <source>
        <dbReference type="EMBL" id="KAL1798117.1"/>
    </source>
</evidence>
<dbReference type="Proteomes" id="UP001578633">
    <property type="component" value="Chromosome 2"/>
</dbReference>
<dbReference type="RefSeq" id="XP_069308701.1">
    <property type="nucleotide sequence ID" value="XM_069449243.1"/>
</dbReference>
<accession>A0ABR3UPC9</accession>
<name>A0ABR3UPC9_9PLEO</name>
<organism evidence="1 2">
    <name type="scientific">Alternaria dauci</name>
    <dbReference type="NCBI Taxonomy" id="48095"/>
    <lineage>
        <taxon>Eukaryota</taxon>
        <taxon>Fungi</taxon>
        <taxon>Dikarya</taxon>
        <taxon>Ascomycota</taxon>
        <taxon>Pezizomycotina</taxon>
        <taxon>Dothideomycetes</taxon>
        <taxon>Pleosporomycetidae</taxon>
        <taxon>Pleosporales</taxon>
        <taxon>Pleosporineae</taxon>
        <taxon>Pleosporaceae</taxon>
        <taxon>Alternaria</taxon>
        <taxon>Alternaria sect. Porri</taxon>
    </lineage>
</organism>
<sequence>MSAPYIPTGLCFPPGQPGIVLVPPKGMEVAAADYTGFTENQQIEFRNALNEHMLLITSIDGMPVPERFPLLWMRAARQNQMSSLIDGFNPPMEQLQMPGGSPQPQYSWTSGVQDIQGANWASAGPADASLPVDIPPLDEYALVQSAPVSSEPAAPVAVSTTIDPVLLGIEPEVPTMGLVLTDVELAWEDIDPILLEIDSFNWDA</sequence>
<proteinExistence type="predicted"/>
<comment type="caution">
    <text evidence="1">The sequence shown here is derived from an EMBL/GenBank/DDBJ whole genome shotgun (WGS) entry which is preliminary data.</text>
</comment>
<gene>
    <name evidence="1" type="ORF">ACET3X_002154</name>
</gene>